<evidence type="ECO:0000313" key="1">
    <source>
        <dbReference type="EMBL" id="MPN56737.1"/>
    </source>
</evidence>
<reference evidence="1" key="1">
    <citation type="submission" date="2019-08" db="EMBL/GenBank/DDBJ databases">
        <authorList>
            <person name="Kucharzyk K."/>
            <person name="Murdoch R.W."/>
            <person name="Higgins S."/>
            <person name="Loffler F."/>
        </authorList>
    </citation>
    <scope>NUCLEOTIDE SEQUENCE</scope>
</reference>
<organism evidence="1">
    <name type="scientific">bioreactor metagenome</name>
    <dbReference type="NCBI Taxonomy" id="1076179"/>
    <lineage>
        <taxon>unclassified sequences</taxon>
        <taxon>metagenomes</taxon>
        <taxon>ecological metagenomes</taxon>
    </lineage>
</organism>
<sequence length="51" mass="5691">MRVLSGDPPPCDAREKNLFIAKTMGAGNINFNLVPPEREDIEQLLESVLNH</sequence>
<accession>A0A645J006</accession>
<dbReference type="EMBL" id="VSSQ01127430">
    <property type="protein sequence ID" value="MPN56737.1"/>
    <property type="molecule type" value="Genomic_DNA"/>
</dbReference>
<name>A0A645J006_9ZZZZ</name>
<protein>
    <submittedName>
        <fullName evidence="1">Uncharacterized protein</fullName>
    </submittedName>
</protein>
<comment type="caution">
    <text evidence="1">The sequence shown here is derived from an EMBL/GenBank/DDBJ whole genome shotgun (WGS) entry which is preliminary data.</text>
</comment>
<dbReference type="AlphaFoldDB" id="A0A645J006"/>
<gene>
    <name evidence="1" type="ORF">SDC9_204429</name>
</gene>
<proteinExistence type="predicted"/>